<dbReference type="AlphaFoldDB" id="A0A378NDG4"/>
<protein>
    <submittedName>
        <fullName evidence="1">Predicted transcriptional regulator</fullName>
    </submittedName>
</protein>
<dbReference type="GO" id="GO:0003677">
    <property type="term" value="F:DNA binding"/>
    <property type="evidence" value="ECO:0007669"/>
    <property type="project" value="InterPro"/>
</dbReference>
<dbReference type="EMBL" id="UGPL01000006">
    <property type="protein sequence ID" value="STY65826.1"/>
    <property type="molecule type" value="Genomic_DNA"/>
</dbReference>
<evidence type="ECO:0000313" key="2">
    <source>
        <dbReference type="Proteomes" id="UP000254031"/>
    </source>
</evidence>
<accession>A0A378NDG4</accession>
<dbReference type="InterPro" id="IPR010982">
    <property type="entry name" value="Lambda_DNA-bd_dom_sf"/>
</dbReference>
<dbReference type="Gene3D" id="1.10.260.40">
    <property type="entry name" value="lambda repressor-like DNA-binding domains"/>
    <property type="match status" value="1"/>
</dbReference>
<sequence>MNELYDDPIPQATREKYGITEFDAAEYLTNDELIALYLAETLKDGTDEEFIQALNTVARAKGMNELAKKAGIGRESLYQSLSSSKPRFETIRKIISALNLELSVVKA</sequence>
<dbReference type="NCBIfam" id="TIGR02684">
    <property type="entry name" value="dnstrm_HI1420"/>
    <property type="match status" value="1"/>
</dbReference>
<dbReference type="Pfam" id="PF21716">
    <property type="entry name" value="dnstrm_HI1420"/>
    <property type="match status" value="1"/>
</dbReference>
<dbReference type="PANTHER" id="PTHR40275:SF1">
    <property type="entry name" value="SSL7038 PROTEIN"/>
    <property type="match status" value="1"/>
</dbReference>
<proteinExistence type="predicted"/>
<name>A0A378NDG4_MANHA</name>
<dbReference type="Proteomes" id="UP000254031">
    <property type="component" value="Unassembled WGS sequence"/>
</dbReference>
<dbReference type="InterPro" id="IPR014057">
    <property type="entry name" value="HI1420"/>
</dbReference>
<gene>
    <name evidence="1" type="ORF">NCTC9380_01096</name>
</gene>
<dbReference type="RefSeq" id="WP_006251878.1">
    <property type="nucleotide sequence ID" value="NZ_CP017484.1"/>
</dbReference>
<evidence type="ECO:0000313" key="1">
    <source>
        <dbReference type="EMBL" id="STY65826.1"/>
    </source>
</evidence>
<organism evidence="1 2">
    <name type="scientific">Mannheimia haemolytica</name>
    <name type="common">Pasteurella haemolytica</name>
    <dbReference type="NCBI Taxonomy" id="75985"/>
    <lineage>
        <taxon>Bacteria</taxon>
        <taxon>Pseudomonadati</taxon>
        <taxon>Pseudomonadota</taxon>
        <taxon>Gammaproteobacteria</taxon>
        <taxon>Pasteurellales</taxon>
        <taxon>Pasteurellaceae</taxon>
        <taxon>Mannheimia</taxon>
    </lineage>
</organism>
<dbReference type="PANTHER" id="PTHR40275">
    <property type="entry name" value="SSL7038 PROTEIN"/>
    <property type="match status" value="1"/>
</dbReference>
<reference evidence="1 2" key="1">
    <citation type="submission" date="2018-06" db="EMBL/GenBank/DDBJ databases">
        <authorList>
            <consortium name="Pathogen Informatics"/>
            <person name="Doyle S."/>
        </authorList>
    </citation>
    <scope>NUCLEOTIDE SEQUENCE [LARGE SCALE GENOMIC DNA]</scope>
    <source>
        <strain evidence="1 2">NCTC9380</strain>
    </source>
</reference>
<dbReference type="SUPFAM" id="SSF47413">
    <property type="entry name" value="lambda repressor-like DNA-binding domains"/>
    <property type="match status" value="1"/>
</dbReference>